<protein>
    <submittedName>
        <fullName evidence="1">Uncharacterized protein</fullName>
    </submittedName>
</protein>
<dbReference type="EMBL" id="CM020618">
    <property type="protein sequence ID" value="KAK1860122.1"/>
    <property type="molecule type" value="Genomic_DNA"/>
</dbReference>
<reference evidence="1" key="1">
    <citation type="submission" date="2019-11" db="EMBL/GenBank/DDBJ databases">
        <title>Nori genome reveals adaptations in red seaweeds to the harsh intertidal environment.</title>
        <authorList>
            <person name="Wang D."/>
            <person name="Mao Y."/>
        </authorList>
    </citation>
    <scope>NUCLEOTIDE SEQUENCE</scope>
    <source>
        <tissue evidence="1">Gametophyte</tissue>
    </source>
</reference>
<name>A0ACC3BQI1_PYRYE</name>
<proteinExistence type="predicted"/>
<sequence length="102" mass="10802">MPTPVRQKTGEARDAQLVVGAAVHSDAINLSNFAKCSRFLGAAAKTTMVSGVVIEVVRGKTKAGRGKTDLRVTWQWLGREMDKVLALRSVRAGAPPGTTSPV</sequence>
<evidence type="ECO:0000313" key="2">
    <source>
        <dbReference type="Proteomes" id="UP000798662"/>
    </source>
</evidence>
<gene>
    <name evidence="1" type="ORF">I4F81_002711</name>
</gene>
<comment type="caution">
    <text evidence="1">The sequence shown here is derived from an EMBL/GenBank/DDBJ whole genome shotgun (WGS) entry which is preliminary data.</text>
</comment>
<evidence type="ECO:0000313" key="1">
    <source>
        <dbReference type="EMBL" id="KAK1860122.1"/>
    </source>
</evidence>
<organism evidence="1 2">
    <name type="scientific">Pyropia yezoensis</name>
    <name type="common">Susabi-nori</name>
    <name type="synonym">Porphyra yezoensis</name>
    <dbReference type="NCBI Taxonomy" id="2788"/>
    <lineage>
        <taxon>Eukaryota</taxon>
        <taxon>Rhodophyta</taxon>
        <taxon>Bangiophyceae</taxon>
        <taxon>Bangiales</taxon>
        <taxon>Bangiaceae</taxon>
        <taxon>Pyropia</taxon>
    </lineage>
</organism>
<dbReference type="Proteomes" id="UP000798662">
    <property type="component" value="Chromosome 1"/>
</dbReference>
<keyword evidence="2" id="KW-1185">Reference proteome</keyword>
<accession>A0ACC3BQI1</accession>